<keyword evidence="1" id="KW-0812">Transmembrane</keyword>
<reference evidence="2" key="2">
    <citation type="submission" date="2025-08" db="UniProtKB">
        <authorList>
            <consortium name="Ensembl"/>
        </authorList>
    </citation>
    <scope>IDENTIFICATION</scope>
</reference>
<protein>
    <submittedName>
        <fullName evidence="2">Uncharacterized protein</fullName>
    </submittedName>
</protein>
<evidence type="ECO:0000313" key="2">
    <source>
        <dbReference type="Ensembl" id="ENSCINP00000034591.1"/>
    </source>
</evidence>
<keyword evidence="3" id="KW-1185">Reference proteome</keyword>
<dbReference type="HOGENOM" id="CLU_2694097_0_0_1"/>
<dbReference type="AlphaFoldDB" id="H2XY57"/>
<dbReference type="InParanoid" id="H2XY57"/>
<sequence>IWGLAGSDYHGRVFAEVEVTTLWCNLVVGNKPLKLYLLKYLYININLLFLCMASMKHIQSYIHNIGYVMNRHNR</sequence>
<keyword evidence="1" id="KW-1133">Transmembrane helix</keyword>
<accession>H2XY57</accession>
<evidence type="ECO:0000313" key="3">
    <source>
        <dbReference type="Proteomes" id="UP000008144"/>
    </source>
</evidence>
<name>H2XY57_CIOIN</name>
<reference evidence="3" key="1">
    <citation type="journal article" date="2002" name="Science">
        <title>The draft genome of Ciona intestinalis: insights into chordate and vertebrate origins.</title>
        <authorList>
            <person name="Dehal P."/>
            <person name="Satou Y."/>
            <person name="Campbell R.K."/>
            <person name="Chapman J."/>
            <person name="Degnan B."/>
            <person name="De Tomaso A."/>
            <person name="Davidson B."/>
            <person name="Di Gregorio A."/>
            <person name="Gelpke M."/>
            <person name="Goodstein D.M."/>
            <person name="Harafuji N."/>
            <person name="Hastings K.E."/>
            <person name="Ho I."/>
            <person name="Hotta K."/>
            <person name="Huang W."/>
            <person name="Kawashima T."/>
            <person name="Lemaire P."/>
            <person name="Martinez D."/>
            <person name="Meinertzhagen I.A."/>
            <person name="Necula S."/>
            <person name="Nonaka M."/>
            <person name="Putnam N."/>
            <person name="Rash S."/>
            <person name="Saiga H."/>
            <person name="Satake M."/>
            <person name="Terry A."/>
            <person name="Yamada L."/>
            <person name="Wang H.G."/>
            <person name="Awazu S."/>
            <person name="Azumi K."/>
            <person name="Boore J."/>
            <person name="Branno M."/>
            <person name="Chin-Bow S."/>
            <person name="DeSantis R."/>
            <person name="Doyle S."/>
            <person name="Francino P."/>
            <person name="Keys D.N."/>
            <person name="Haga S."/>
            <person name="Hayashi H."/>
            <person name="Hino K."/>
            <person name="Imai K.S."/>
            <person name="Inaba K."/>
            <person name="Kano S."/>
            <person name="Kobayashi K."/>
            <person name="Kobayashi M."/>
            <person name="Lee B.I."/>
            <person name="Makabe K.W."/>
            <person name="Manohar C."/>
            <person name="Matassi G."/>
            <person name="Medina M."/>
            <person name="Mochizuki Y."/>
            <person name="Mount S."/>
            <person name="Morishita T."/>
            <person name="Miura S."/>
            <person name="Nakayama A."/>
            <person name="Nishizaka S."/>
            <person name="Nomoto H."/>
            <person name="Ohta F."/>
            <person name="Oishi K."/>
            <person name="Rigoutsos I."/>
            <person name="Sano M."/>
            <person name="Sasaki A."/>
            <person name="Sasakura Y."/>
            <person name="Shoguchi E."/>
            <person name="Shin-i T."/>
            <person name="Spagnuolo A."/>
            <person name="Stainier D."/>
            <person name="Suzuki M.M."/>
            <person name="Tassy O."/>
            <person name="Takatori N."/>
            <person name="Tokuoka M."/>
            <person name="Yagi K."/>
            <person name="Yoshizaki F."/>
            <person name="Wada S."/>
            <person name="Zhang C."/>
            <person name="Hyatt P.D."/>
            <person name="Larimer F."/>
            <person name="Detter C."/>
            <person name="Doggett N."/>
            <person name="Glavina T."/>
            <person name="Hawkins T."/>
            <person name="Richardson P."/>
            <person name="Lucas S."/>
            <person name="Kohara Y."/>
            <person name="Levine M."/>
            <person name="Satoh N."/>
            <person name="Rokhsar D.S."/>
        </authorList>
    </citation>
    <scope>NUCLEOTIDE SEQUENCE [LARGE SCALE GENOMIC DNA]</scope>
</reference>
<dbReference type="Proteomes" id="UP000008144">
    <property type="component" value="Unassembled WGS sequence"/>
</dbReference>
<evidence type="ECO:0000256" key="1">
    <source>
        <dbReference type="SAM" id="Phobius"/>
    </source>
</evidence>
<reference evidence="2" key="3">
    <citation type="submission" date="2025-09" db="UniProtKB">
        <authorList>
            <consortium name="Ensembl"/>
        </authorList>
    </citation>
    <scope>IDENTIFICATION</scope>
</reference>
<dbReference type="Ensembl" id="ENSCINT00000032199.1">
    <property type="protein sequence ID" value="ENSCINP00000034591.1"/>
    <property type="gene ID" value="ENSCING00000020043.1"/>
</dbReference>
<keyword evidence="1" id="KW-0472">Membrane</keyword>
<feature type="transmembrane region" description="Helical" evidence="1">
    <location>
        <begin position="36"/>
        <end position="55"/>
    </location>
</feature>
<organism evidence="2 3">
    <name type="scientific">Ciona intestinalis</name>
    <name type="common">Transparent sea squirt</name>
    <name type="synonym">Ascidia intestinalis</name>
    <dbReference type="NCBI Taxonomy" id="7719"/>
    <lineage>
        <taxon>Eukaryota</taxon>
        <taxon>Metazoa</taxon>
        <taxon>Chordata</taxon>
        <taxon>Tunicata</taxon>
        <taxon>Ascidiacea</taxon>
        <taxon>Phlebobranchia</taxon>
        <taxon>Cionidae</taxon>
        <taxon>Ciona</taxon>
    </lineage>
</organism>
<proteinExistence type="predicted"/>